<feature type="compositionally biased region" description="Basic and acidic residues" evidence="4">
    <location>
        <begin position="28"/>
        <end position="39"/>
    </location>
</feature>
<gene>
    <name evidence="5" type="ORF">BaRGS_00018995</name>
</gene>
<feature type="region of interest" description="Disordered" evidence="4">
    <location>
        <begin position="1"/>
        <end position="39"/>
    </location>
</feature>
<evidence type="ECO:0000256" key="4">
    <source>
        <dbReference type="SAM" id="MobiDB-lite"/>
    </source>
</evidence>
<sequence length="118" mass="13439">DLASLTASGGHHSNTTGGGHSHAHGSKRVSEHELHKRSDRDINLQVFKTHEEIRNVERQMDKLRESLARNENKDRNMAAQVRSRLSEQEAYLASLKSSSTALEKHQRKRTDNKKLTIF</sequence>
<dbReference type="PANTHER" id="PTHR46297">
    <property type="entry name" value="ZINC FINGER CCCH-TYPE WITH G PATCH DOMAIN-CONTAINING PROTEIN"/>
    <property type="match status" value="1"/>
</dbReference>
<keyword evidence="3" id="KW-0175">Coiled coil</keyword>
<feature type="compositionally biased region" description="Low complexity" evidence="4">
    <location>
        <begin position="1"/>
        <end position="15"/>
    </location>
</feature>
<protein>
    <submittedName>
        <fullName evidence="5">Uncharacterized protein</fullName>
    </submittedName>
</protein>
<reference evidence="5 6" key="1">
    <citation type="journal article" date="2023" name="Sci. Data">
        <title>Genome assembly of the Korean intertidal mud-creeper Batillaria attramentaria.</title>
        <authorList>
            <person name="Patra A.K."/>
            <person name="Ho P.T."/>
            <person name="Jun S."/>
            <person name="Lee S.J."/>
            <person name="Kim Y."/>
            <person name="Won Y.J."/>
        </authorList>
    </citation>
    <scope>NUCLEOTIDE SEQUENCE [LARGE SCALE GENOMIC DNA]</scope>
    <source>
        <strain evidence="5">Wonlab-2016</strain>
    </source>
</reference>
<dbReference type="EMBL" id="JACVVK020000134">
    <property type="protein sequence ID" value="KAK7489813.1"/>
    <property type="molecule type" value="Genomic_DNA"/>
</dbReference>
<organism evidence="5 6">
    <name type="scientific">Batillaria attramentaria</name>
    <dbReference type="NCBI Taxonomy" id="370345"/>
    <lineage>
        <taxon>Eukaryota</taxon>
        <taxon>Metazoa</taxon>
        <taxon>Spiralia</taxon>
        <taxon>Lophotrochozoa</taxon>
        <taxon>Mollusca</taxon>
        <taxon>Gastropoda</taxon>
        <taxon>Caenogastropoda</taxon>
        <taxon>Sorbeoconcha</taxon>
        <taxon>Cerithioidea</taxon>
        <taxon>Batillariidae</taxon>
        <taxon>Batillaria</taxon>
    </lineage>
</organism>
<name>A0ABD0KSH2_9CAEN</name>
<dbReference type="Proteomes" id="UP001519460">
    <property type="component" value="Unassembled WGS sequence"/>
</dbReference>
<feature type="non-terminal residue" evidence="5">
    <location>
        <position position="1"/>
    </location>
</feature>
<proteinExistence type="predicted"/>
<comment type="subcellular location">
    <subcellularLocation>
        <location evidence="1">Nucleus</location>
    </subcellularLocation>
</comment>
<comment type="caution">
    <text evidence="5">The sequence shown here is derived from an EMBL/GenBank/DDBJ whole genome shotgun (WGS) entry which is preliminary data.</text>
</comment>
<keyword evidence="6" id="KW-1185">Reference proteome</keyword>
<evidence type="ECO:0000256" key="2">
    <source>
        <dbReference type="ARBA" id="ARBA00023242"/>
    </source>
</evidence>
<dbReference type="PANTHER" id="PTHR46297:SF1">
    <property type="entry name" value="ZINC FINGER CCCH-TYPE WITH G PATCH DOMAIN-CONTAINING PROTEIN"/>
    <property type="match status" value="1"/>
</dbReference>
<evidence type="ECO:0000313" key="5">
    <source>
        <dbReference type="EMBL" id="KAK7489813.1"/>
    </source>
</evidence>
<dbReference type="GO" id="GO:0005634">
    <property type="term" value="C:nucleus"/>
    <property type="evidence" value="ECO:0007669"/>
    <property type="project" value="UniProtKB-SubCell"/>
</dbReference>
<evidence type="ECO:0000313" key="6">
    <source>
        <dbReference type="Proteomes" id="UP001519460"/>
    </source>
</evidence>
<evidence type="ECO:0000256" key="3">
    <source>
        <dbReference type="SAM" id="Coils"/>
    </source>
</evidence>
<accession>A0ABD0KSH2</accession>
<feature type="region of interest" description="Disordered" evidence="4">
    <location>
        <begin position="98"/>
        <end position="118"/>
    </location>
</feature>
<evidence type="ECO:0000256" key="1">
    <source>
        <dbReference type="ARBA" id="ARBA00004123"/>
    </source>
</evidence>
<feature type="coiled-coil region" evidence="3">
    <location>
        <begin position="46"/>
        <end position="73"/>
    </location>
</feature>
<keyword evidence="2" id="KW-0539">Nucleus</keyword>
<dbReference type="AlphaFoldDB" id="A0ABD0KSH2"/>